<sequence>MFEVEKHNKREDCWIVLEGQVWDMTGFLQAHPGGTASILRMAGKDATRIFAGLHPPGTLDPFMPTTADAISSTNEKPKDRISEDSGLEGVPVLIGLLDQATIKDLPLPTSEEQKTDKSSDSIPLQQIIGLPDFAPAAERKLSNKAWSYYSAGATDELTLALNKSAYNAILFRPRVMVDVDEVDTRTTFLGHSTDLPFFIAPAGMAKLSHPEGEALFAKAAGNEGIIQFISTNASAKLEDIINARTLPEQTFFMQLYVDRKREKSEALLRKIEKLGRLKAVFVTVDAAAPGKREADERGRAELEVSSGISGGKIQSDAKGGGIGRSVGGFIDPKLNWNDIAWLRKHTALPIGLKGIQTVEDAKRAYDMGCEAIYLSNHGGRALDGSPPALYTLLEINKFYPEIISSGKCEIYIDGGIRRGTDVVKALCLGARGVGLGRPFMYSLTYGEEGVRHAIDVLRDEVQTTMRLLGVTRVSQLGPHLVRLCRCVPFYRGGRADACVSLLPPVAEYESD</sequence>
<evidence type="ECO:0000313" key="2">
    <source>
        <dbReference type="Proteomes" id="UP001234202"/>
    </source>
</evidence>
<dbReference type="EMBL" id="JASBWV010000028">
    <property type="protein sequence ID" value="KAJ9118508.1"/>
    <property type="molecule type" value="Genomic_DNA"/>
</dbReference>
<evidence type="ECO:0000313" key="1">
    <source>
        <dbReference type="EMBL" id="KAJ9118508.1"/>
    </source>
</evidence>
<keyword evidence="2" id="KW-1185">Reference proteome</keyword>
<organism evidence="1 2">
    <name type="scientific">Naganishia onofrii</name>
    <dbReference type="NCBI Taxonomy" id="1851511"/>
    <lineage>
        <taxon>Eukaryota</taxon>
        <taxon>Fungi</taxon>
        <taxon>Dikarya</taxon>
        <taxon>Basidiomycota</taxon>
        <taxon>Agaricomycotina</taxon>
        <taxon>Tremellomycetes</taxon>
        <taxon>Filobasidiales</taxon>
        <taxon>Filobasidiaceae</taxon>
        <taxon>Naganishia</taxon>
    </lineage>
</organism>
<reference evidence="1" key="1">
    <citation type="submission" date="2023-04" db="EMBL/GenBank/DDBJ databases">
        <title>Draft Genome sequencing of Naganishia species isolated from polar environments using Oxford Nanopore Technology.</title>
        <authorList>
            <person name="Leo P."/>
            <person name="Venkateswaran K."/>
        </authorList>
    </citation>
    <scope>NUCLEOTIDE SEQUENCE</scope>
    <source>
        <strain evidence="1">DBVPG 5303</strain>
    </source>
</reference>
<protein>
    <submittedName>
        <fullName evidence="1">Uncharacterized protein</fullName>
    </submittedName>
</protein>
<comment type="caution">
    <text evidence="1">The sequence shown here is derived from an EMBL/GenBank/DDBJ whole genome shotgun (WGS) entry which is preliminary data.</text>
</comment>
<accession>A0ACC2X3B5</accession>
<name>A0ACC2X3B5_9TREE</name>
<proteinExistence type="predicted"/>
<dbReference type="Proteomes" id="UP001234202">
    <property type="component" value="Unassembled WGS sequence"/>
</dbReference>
<gene>
    <name evidence="1" type="ORF">QFC24_006161</name>
</gene>